<dbReference type="Gene3D" id="3.40.50.2000">
    <property type="entry name" value="Glycogen Phosphorylase B"/>
    <property type="match status" value="2"/>
</dbReference>
<evidence type="ECO:0000313" key="14">
    <source>
        <dbReference type="EMBL" id="KKS09853.1"/>
    </source>
</evidence>
<dbReference type="CDD" id="cd03785">
    <property type="entry name" value="GT28_MurG"/>
    <property type="match status" value="1"/>
</dbReference>
<evidence type="ECO:0000256" key="2">
    <source>
        <dbReference type="ARBA" id="ARBA00022618"/>
    </source>
</evidence>
<dbReference type="GO" id="GO:0005886">
    <property type="term" value="C:plasma membrane"/>
    <property type="evidence" value="ECO:0007669"/>
    <property type="project" value="UniProtKB-SubCell"/>
</dbReference>
<keyword evidence="3 10" id="KW-0328">Glycosyltransferase</keyword>
<feature type="binding site" evidence="10">
    <location>
        <position position="137"/>
    </location>
    <ligand>
        <name>UDP-N-acetyl-alpha-D-glucosamine</name>
        <dbReference type="ChEBI" id="CHEBI:57705"/>
    </ligand>
</feature>
<dbReference type="AlphaFoldDB" id="A0A0G0Z9X9"/>
<keyword evidence="9 10" id="KW-0961">Cell wall biogenesis/degradation</keyword>
<comment type="caution">
    <text evidence="10">Lacks conserved residue(s) required for the propagation of feature annotation.</text>
</comment>
<proteinExistence type="inferred from homology"/>
<evidence type="ECO:0000256" key="11">
    <source>
        <dbReference type="SAM" id="Coils"/>
    </source>
</evidence>
<keyword evidence="6 10" id="KW-0573">Peptidoglycan synthesis</keyword>
<feature type="domain" description="Glycosyltransferase family 28 N-terminal" evidence="12">
    <location>
        <begin position="2"/>
        <end position="113"/>
    </location>
</feature>
<evidence type="ECO:0000259" key="13">
    <source>
        <dbReference type="Pfam" id="PF04101"/>
    </source>
</evidence>
<evidence type="ECO:0000256" key="6">
    <source>
        <dbReference type="ARBA" id="ARBA00022984"/>
    </source>
</evidence>
<dbReference type="Pfam" id="PF04101">
    <property type="entry name" value="Glyco_tran_28_C"/>
    <property type="match status" value="1"/>
</dbReference>
<dbReference type="PANTHER" id="PTHR21015">
    <property type="entry name" value="UDP-N-ACETYLGLUCOSAMINE--N-ACETYLMURAMYL-(PENTAPEPTIDE) PYROPHOSPHORYL-UNDECAPRENOL N-ACETYLGLUCOSAMINE TRANSFERASE 1"/>
    <property type="match status" value="1"/>
</dbReference>
<dbReference type="EC" id="2.4.1.227" evidence="10"/>
<dbReference type="InterPro" id="IPR006009">
    <property type="entry name" value="GlcNAc_MurG"/>
</dbReference>
<dbReference type="InterPro" id="IPR007235">
    <property type="entry name" value="Glyco_trans_28_C"/>
</dbReference>
<comment type="similarity">
    <text evidence="10">Belongs to the glycosyltransferase 28 family. MurG subfamily.</text>
</comment>
<dbReference type="UniPathway" id="UPA00219"/>
<sequence>METKVIPQLGLNYHFVSAGKFRRYHNNLLLNIVDPTTIFKNLIDFFKVIKGFFESRAIIKEYDPDLVFIKGGYVGLPIGFAAASLNYPIIIHESDSILGLANRILSRFASRIMVSYPENYYHDLPRAKVVYTGNPIRKEMLTGSLKEGREVFELNIKEPVLLIVGGSQGSHFINSLIAESLSELLKDFQIIHVCGDNDISWLLYLKSQLEDDLKNKYKVFSFLSNELRDAFAVSDLVIGRAGQNFISEASAIGKPMLLIPLGVSSSAHQFRNAQIVTRFGAAYTLTEDDLSRDVFIRQIKLIFEKPGELAFLAKKSKEFGKEDASESMAEVIMEYARLNNEEEEKEITKASRRKK</sequence>
<name>A0A0G0Z9X9_UNCC2</name>
<evidence type="ECO:0000256" key="10">
    <source>
        <dbReference type="HAMAP-Rule" id="MF_00033"/>
    </source>
</evidence>
<comment type="subcellular location">
    <subcellularLocation>
        <location evidence="10">Cell membrane</location>
        <topology evidence="10">Peripheral membrane protein</topology>
        <orientation evidence="10">Cytoplasmic side</orientation>
    </subcellularLocation>
</comment>
<dbReference type="GO" id="GO:0005975">
    <property type="term" value="P:carbohydrate metabolic process"/>
    <property type="evidence" value="ECO:0007669"/>
    <property type="project" value="InterPro"/>
</dbReference>
<dbReference type="HAMAP" id="MF_00033">
    <property type="entry name" value="MurG"/>
    <property type="match status" value="1"/>
</dbReference>
<organism evidence="14 15">
    <name type="scientific">candidate division CPR2 bacterium GW2011_GWC1_41_48</name>
    <dbReference type="NCBI Taxonomy" id="1618344"/>
    <lineage>
        <taxon>Bacteria</taxon>
        <taxon>Bacteria division CPR2</taxon>
    </lineage>
</organism>
<dbReference type="GO" id="GO:0051991">
    <property type="term" value="F:UDP-N-acetyl-D-glucosamine:N-acetylmuramoyl-L-alanyl-D-glutamyl-meso-2,6-diaminopimelyl-D-alanyl-D-alanine-diphosphoundecaprenol 4-beta-N-acetylglucosaminlytransferase activity"/>
    <property type="evidence" value="ECO:0007669"/>
    <property type="project" value="RHEA"/>
</dbReference>
<comment type="function">
    <text evidence="10">Cell wall formation. Catalyzes the transfer of a GlcNAc subunit on undecaprenyl-pyrophosphoryl-MurNAc-pentapeptide (lipid intermediate I) to form undecaprenyl-pyrophosphoryl-MurNAc-(pentapeptide)GlcNAc (lipid intermediate II).</text>
</comment>
<dbReference type="GO" id="GO:0008360">
    <property type="term" value="P:regulation of cell shape"/>
    <property type="evidence" value="ECO:0007669"/>
    <property type="project" value="UniProtKB-KW"/>
</dbReference>
<keyword evidence="1 10" id="KW-1003">Cell membrane</keyword>
<dbReference type="GO" id="GO:0009252">
    <property type="term" value="P:peptidoglycan biosynthetic process"/>
    <property type="evidence" value="ECO:0007669"/>
    <property type="project" value="UniProtKB-UniRule"/>
</dbReference>
<dbReference type="Pfam" id="PF03033">
    <property type="entry name" value="Glyco_transf_28"/>
    <property type="match status" value="1"/>
</dbReference>
<evidence type="ECO:0000256" key="1">
    <source>
        <dbReference type="ARBA" id="ARBA00022475"/>
    </source>
</evidence>
<comment type="catalytic activity">
    <reaction evidence="10">
        <text>di-trans,octa-cis-undecaprenyl diphospho-N-acetyl-alpha-D-muramoyl-L-alanyl-D-glutamyl-meso-2,6-diaminopimeloyl-D-alanyl-D-alanine + UDP-N-acetyl-alpha-D-glucosamine = di-trans,octa-cis-undecaprenyl diphospho-[N-acetyl-alpha-D-glucosaminyl-(1-&gt;4)]-N-acetyl-alpha-D-muramoyl-L-alanyl-D-glutamyl-meso-2,6-diaminopimeloyl-D-alanyl-D-alanine + UDP + H(+)</text>
        <dbReference type="Rhea" id="RHEA:31227"/>
        <dbReference type="ChEBI" id="CHEBI:15378"/>
        <dbReference type="ChEBI" id="CHEBI:57705"/>
        <dbReference type="ChEBI" id="CHEBI:58223"/>
        <dbReference type="ChEBI" id="CHEBI:61387"/>
        <dbReference type="ChEBI" id="CHEBI:61388"/>
        <dbReference type="EC" id="2.4.1.227"/>
    </reaction>
</comment>
<comment type="pathway">
    <text evidence="10">Cell wall biogenesis; peptidoglycan biosynthesis.</text>
</comment>
<keyword evidence="11" id="KW-0175">Coiled coil</keyword>
<dbReference type="GO" id="GO:0051301">
    <property type="term" value="P:cell division"/>
    <property type="evidence" value="ECO:0007669"/>
    <property type="project" value="UniProtKB-KW"/>
</dbReference>
<keyword evidence="4 10" id="KW-0808">Transferase</keyword>
<feature type="binding site" evidence="10">
    <location>
        <position position="269"/>
    </location>
    <ligand>
        <name>UDP-N-acetyl-alpha-D-glucosamine</name>
        <dbReference type="ChEBI" id="CHEBI:57705"/>
    </ligand>
</feature>
<evidence type="ECO:0000256" key="8">
    <source>
        <dbReference type="ARBA" id="ARBA00023306"/>
    </source>
</evidence>
<evidence type="ECO:0000256" key="9">
    <source>
        <dbReference type="ARBA" id="ARBA00023316"/>
    </source>
</evidence>
<gene>
    <name evidence="10" type="primary">murG</name>
    <name evidence="14" type="ORF">UU65_C0001G0258</name>
</gene>
<dbReference type="EMBL" id="LCBL01000001">
    <property type="protein sequence ID" value="KKS09853.1"/>
    <property type="molecule type" value="Genomic_DNA"/>
</dbReference>
<feature type="coiled-coil region" evidence="11">
    <location>
        <begin position="321"/>
        <end position="353"/>
    </location>
</feature>
<reference evidence="14 15" key="1">
    <citation type="journal article" date="2015" name="Nature">
        <title>rRNA introns, odd ribosomes, and small enigmatic genomes across a large radiation of phyla.</title>
        <authorList>
            <person name="Brown C.T."/>
            <person name="Hug L.A."/>
            <person name="Thomas B.C."/>
            <person name="Sharon I."/>
            <person name="Castelle C.J."/>
            <person name="Singh A."/>
            <person name="Wilkins M.J."/>
            <person name="Williams K.H."/>
            <person name="Banfield J.F."/>
        </authorList>
    </citation>
    <scope>NUCLEOTIDE SEQUENCE [LARGE SCALE GENOMIC DNA]</scope>
</reference>
<dbReference type="SUPFAM" id="SSF53756">
    <property type="entry name" value="UDP-Glycosyltransferase/glycogen phosphorylase"/>
    <property type="match status" value="1"/>
</dbReference>
<dbReference type="InterPro" id="IPR004276">
    <property type="entry name" value="GlycoTrans_28_N"/>
</dbReference>
<keyword evidence="5 10" id="KW-0133">Cell shape</keyword>
<feature type="domain" description="Glycosyl transferase family 28 C-terminal" evidence="13">
    <location>
        <begin position="160"/>
        <end position="326"/>
    </location>
</feature>
<evidence type="ECO:0000256" key="7">
    <source>
        <dbReference type="ARBA" id="ARBA00023136"/>
    </source>
</evidence>
<feature type="binding site" evidence="10">
    <location>
        <position position="167"/>
    </location>
    <ligand>
        <name>UDP-N-acetyl-alpha-D-glucosamine</name>
        <dbReference type="ChEBI" id="CHEBI:57705"/>
    </ligand>
</feature>
<comment type="caution">
    <text evidence="14">The sequence shown here is derived from an EMBL/GenBank/DDBJ whole genome shotgun (WGS) entry which is preliminary data.</text>
</comment>
<keyword evidence="8 10" id="KW-0131">Cell cycle</keyword>
<keyword evidence="7 10" id="KW-0472">Membrane</keyword>
<evidence type="ECO:0000256" key="3">
    <source>
        <dbReference type="ARBA" id="ARBA00022676"/>
    </source>
</evidence>
<protein>
    <recommendedName>
        <fullName evidence="10">UDP-N-acetylglucosamine--N-acetylmuramyl-(pentapeptide) pyrophosphoryl-undecaprenol N-acetylglucosamine transferase</fullName>
        <ecNumber evidence="10">2.4.1.227</ecNumber>
    </recommendedName>
    <alternativeName>
        <fullName evidence="10">Undecaprenyl-PP-MurNAc-pentapeptide-UDPGlcNAc GlcNAc transferase</fullName>
    </alternativeName>
</protein>
<evidence type="ECO:0000256" key="4">
    <source>
        <dbReference type="ARBA" id="ARBA00022679"/>
    </source>
</evidence>
<evidence type="ECO:0000256" key="5">
    <source>
        <dbReference type="ARBA" id="ARBA00022960"/>
    </source>
</evidence>
<dbReference type="GO" id="GO:0050511">
    <property type="term" value="F:undecaprenyldiphospho-muramoylpentapeptide beta-N-acetylglucosaminyltransferase activity"/>
    <property type="evidence" value="ECO:0007669"/>
    <property type="project" value="UniProtKB-UniRule"/>
</dbReference>
<evidence type="ECO:0000259" key="12">
    <source>
        <dbReference type="Pfam" id="PF03033"/>
    </source>
</evidence>
<evidence type="ECO:0000313" key="15">
    <source>
        <dbReference type="Proteomes" id="UP000033869"/>
    </source>
</evidence>
<accession>A0A0G0Z9X9</accession>
<dbReference type="GO" id="GO:0071555">
    <property type="term" value="P:cell wall organization"/>
    <property type="evidence" value="ECO:0007669"/>
    <property type="project" value="UniProtKB-KW"/>
</dbReference>
<keyword evidence="2 10" id="KW-0132">Cell division</keyword>
<dbReference type="Proteomes" id="UP000033869">
    <property type="component" value="Unassembled WGS sequence"/>
</dbReference>
<dbReference type="PANTHER" id="PTHR21015:SF27">
    <property type="entry name" value="UDP-N-ACETYLGLUCOSAMINE--N-ACETYLMURAMYL-(PENTAPEPTIDE) PYROPHOSPHORYL-UNDECAPRENOL N-ACETYLGLUCOSAMINE TRANSFERASE"/>
    <property type="match status" value="1"/>
</dbReference>